<dbReference type="GO" id="GO:0016020">
    <property type="term" value="C:membrane"/>
    <property type="evidence" value="ECO:0007669"/>
    <property type="project" value="TreeGrafter"/>
</dbReference>
<evidence type="ECO:0000256" key="2">
    <source>
        <dbReference type="SAM" id="Phobius"/>
    </source>
</evidence>
<feature type="region of interest" description="Disordered" evidence="1">
    <location>
        <begin position="103"/>
        <end position="122"/>
    </location>
</feature>
<feature type="compositionally biased region" description="Low complexity" evidence="1">
    <location>
        <begin position="110"/>
        <end position="122"/>
    </location>
</feature>
<keyword evidence="4" id="KW-1185">Reference proteome</keyword>
<dbReference type="EMBL" id="MU251357">
    <property type="protein sequence ID" value="KAG9239644.1"/>
    <property type="molecule type" value="Genomic_DNA"/>
</dbReference>
<name>A0A9P7YTH3_9HELO</name>
<feature type="region of interest" description="Disordered" evidence="1">
    <location>
        <begin position="59"/>
        <end position="83"/>
    </location>
</feature>
<dbReference type="PANTHER" id="PTHR41807">
    <property type="entry name" value="GLUTATHIONE TRANSFERASE 3"/>
    <property type="match status" value="1"/>
</dbReference>
<comment type="caution">
    <text evidence="3">The sequence shown here is derived from an EMBL/GenBank/DDBJ whole genome shotgun (WGS) entry which is preliminary data.</text>
</comment>
<evidence type="ECO:0000256" key="1">
    <source>
        <dbReference type="SAM" id="MobiDB-lite"/>
    </source>
</evidence>
<keyword evidence="2" id="KW-0472">Membrane</keyword>
<reference evidence="3" key="1">
    <citation type="journal article" date="2021" name="IMA Fungus">
        <title>Genomic characterization of three marine fungi, including Emericellopsis atlantica sp. nov. with signatures of a generalist lifestyle and marine biomass degradation.</title>
        <authorList>
            <person name="Hagestad O.C."/>
            <person name="Hou L."/>
            <person name="Andersen J.H."/>
            <person name="Hansen E.H."/>
            <person name="Altermark B."/>
            <person name="Li C."/>
            <person name="Kuhnert E."/>
            <person name="Cox R.J."/>
            <person name="Crous P.W."/>
            <person name="Spatafora J.W."/>
            <person name="Lail K."/>
            <person name="Amirebrahimi M."/>
            <person name="Lipzen A."/>
            <person name="Pangilinan J."/>
            <person name="Andreopoulos W."/>
            <person name="Hayes R.D."/>
            <person name="Ng V."/>
            <person name="Grigoriev I.V."/>
            <person name="Jackson S.A."/>
            <person name="Sutton T.D.S."/>
            <person name="Dobson A.D.W."/>
            <person name="Rama T."/>
        </authorList>
    </citation>
    <scope>NUCLEOTIDE SEQUENCE</scope>
    <source>
        <strain evidence="3">TRa018bII</strain>
    </source>
</reference>
<sequence length="346" mass="38067">MSGVSSWLQKMRKAELIELCDSVNFTDYDGMRKADIEAALDGYLTDHANEFSSESRFDPFYKTRRGNSSPVKKESASTATDLGERAKSFKRRVTKAAEELAVTDDSEAEPAATRTRSALTRTPARSSALANLPFASSVPLPPSPAVVANAIERKSVVLRSKLSEVYQGSGINETTEATRTTLSSLVAIHVLIHAFELLNLRKELLPNRYAFTIPEMPLFHMSEYPVSIPDLFLLLTSSFWGPANLWSLTSFVLPLGFAYFFNLTGKPISRSNHSKHFAYNFDPLTFNIVKALLTSVIYGQDVTFGGLVDLEHVARINSALYGGWKGPVVGTAIGALTTIYEAIIKK</sequence>
<feature type="transmembrane region" description="Helical" evidence="2">
    <location>
        <begin position="246"/>
        <end position="265"/>
    </location>
</feature>
<organism evidence="3 4">
    <name type="scientific">Amylocarpus encephaloides</name>
    <dbReference type="NCBI Taxonomy" id="45428"/>
    <lineage>
        <taxon>Eukaryota</taxon>
        <taxon>Fungi</taxon>
        <taxon>Dikarya</taxon>
        <taxon>Ascomycota</taxon>
        <taxon>Pezizomycotina</taxon>
        <taxon>Leotiomycetes</taxon>
        <taxon>Helotiales</taxon>
        <taxon>Helotiales incertae sedis</taxon>
        <taxon>Amylocarpus</taxon>
    </lineage>
</organism>
<keyword evidence="2" id="KW-1133">Transmembrane helix</keyword>
<accession>A0A9P7YTH3</accession>
<gene>
    <name evidence="3" type="ORF">BJ875DRAFT_86006</name>
</gene>
<feature type="compositionally biased region" description="Polar residues" evidence="1">
    <location>
        <begin position="66"/>
        <end position="80"/>
    </location>
</feature>
<protein>
    <submittedName>
        <fullName evidence="3">Uncharacterized protein</fullName>
    </submittedName>
</protein>
<dbReference type="OrthoDB" id="4034134at2759"/>
<dbReference type="InterPro" id="IPR038872">
    <property type="entry name" value="Put_GTT3"/>
</dbReference>
<evidence type="ECO:0000313" key="4">
    <source>
        <dbReference type="Proteomes" id="UP000824998"/>
    </source>
</evidence>
<keyword evidence="2" id="KW-0812">Transmembrane</keyword>
<evidence type="ECO:0000313" key="3">
    <source>
        <dbReference type="EMBL" id="KAG9239644.1"/>
    </source>
</evidence>
<dbReference type="AlphaFoldDB" id="A0A9P7YTH3"/>
<proteinExistence type="predicted"/>
<dbReference type="Proteomes" id="UP000824998">
    <property type="component" value="Unassembled WGS sequence"/>
</dbReference>
<dbReference type="PANTHER" id="PTHR41807:SF1">
    <property type="entry name" value="GLUTATHIONE TRANSFERASE 3"/>
    <property type="match status" value="1"/>
</dbReference>